<evidence type="ECO:0000313" key="2">
    <source>
        <dbReference type="EMBL" id="MCQ8895485.1"/>
    </source>
</evidence>
<accession>A0ABT1WD92</accession>
<dbReference type="NCBIfam" id="TIGR02001">
    <property type="entry name" value="gcw_chp"/>
    <property type="match status" value="1"/>
</dbReference>
<organism evidence="2 3">
    <name type="scientific">Limnobacter humi</name>
    <dbReference type="NCBI Taxonomy" id="1778671"/>
    <lineage>
        <taxon>Bacteria</taxon>
        <taxon>Pseudomonadati</taxon>
        <taxon>Pseudomonadota</taxon>
        <taxon>Betaproteobacteria</taxon>
        <taxon>Burkholderiales</taxon>
        <taxon>Burkholderiaceae</taxon>
        <taxon>Limnobacter</taxon>
    </lineage>
</organism>
<protein>
    <submittedName>
        <fullName evidence="2">TorF family putative porin</fullName>
    </submittedName>
</protein>
<feature type="chain" id="PRO_5046506498" evidence="1">
    <location>
        <begin position="26"/>
        <end position="265"/>
    </location>
</feature>
<dbReference type="Pfam" id="PF09694">
    <property type="entry name" value="Gcw_chp"/>
    <property type="match status" value="1"/>
</dbReference>
<evidence type="ECO:0000313" key="3">
    <source>
        <dbReference type="Proteomes" id="UP001204142"/>
    </source>
</evidence>
<comment type="caution">
    <text evidence="2">The sequence shown here is derived from an EMBL/GenBank/DDBJ whole genome shotgun (WGS) entry which is preliminary data.</text>
</comment>
<gene>
    <name evidence="2" type="ORF">NQT62_03400</name>
</gene>
<dbReference type="Proteomes" id="UP001204142">
    <property type="component" value="Unassembled WGS sequence"/>
</dbReference>
<dbReference type="RefSeq" id="WP_256763160.1">
    <property type="nucleotide sequence ID" value="NZ_JANIGO010000001.1"/>
</dbReference>
<name>A0ABT1WD92_9BURK</name>
<keyword evidence="3" id="KW-1185">Reference proteome</keyword>
<keyword evidence="1" id="KW-0732">Signal</keyword>
<proteinExistence type="predicted"/>
<sequence length="265" mass="27859">MKKALLAHAVVAALSTFGAVSAVSAADNPITANVTVATDYRFRGISQTLNGPALQGGFDYAHSSGFYVGNWNSNVDFGNAAAAAGANLEMDLYGGYKGEYSGLGYDVGAIRYYYPSALGYDTTEIYGGVSYGPLSGKLFYTVSDGYFGYRGAGAGKTDAKGTTYLDLGYTDALPFYDLTLNARVGIVDIDNDFSGSDEISYNHYTLGVTKPVLGTTVGLTFHKVSGLENGTAAAGGKQFYRATDGRGDNQNLYKSALILSVSKAF</sequence>
<dbReference type="EMBL" id="JANIGO010000001">
    <property type="protein sequence ID" value="MCQ8895485.1"/>
    <property type="molecule type" value="Genomic_DNA"/>
</dbReference>
<reference evidence="2 3" key="1">
    <citation type="submission" date="2022-07" db="EMBL/GenBank/DDBJ databases">
        <authorList>
            <person name="Xamxidin M."/>
            <person name="Wu M."/>
        </authorList>
    </citation>
    <scope>NUCLEOTIDE SEQUENCE [LARGE SCALE GENOMIC DNA]</scope>
    <source>
        <strain evidence="2 3">NBRC 111650</strain>
    </source>
</reference>
<dbReference type="InterPro" id="IPR010239">
    <property type="entry name" value="CHP02001"/>
</dbReference>
<evidence type="ECO:0000256" key="1">
    <source>
        <dbReference type="SAM" id="SignalP"/>
    </source>
</evidence>
<feature type="signal peptide" evidence="1">
    <location>
        <begin position="1"/>
        <end position="25"/>
    </location>
</feature>